<comment type="similarity">
    <text evidence="1">Belongs to the CLN5 family.</text>
</comment>
<evidence type="ECO:0000256" key="11">
    <source>
        <dbReference type="ARBA" id="ARBA00051022"/>
    </source>
</evidence>
<evidence type="ECO:0000256" key="5">
    <source>
        <dbReference type="ARBA" id="ARBA00044547"/>
    </source>
</evidence>
<keyword evidence="2" id="KW-0325">Glycoprotein</keyword>
<organism evidence="15 16">
    <name type="scientific">Elysia marginata</name>
    <dbReference type="NCBI Taxonomy" id="1093978"/>
    <lineage>
        <taxon>Eukaryota</taxon>
        <taxon>Metazoa</taxon>
        <taxon>Spiralia</taxon>
        <taxon>Lophotrochozoa</taxon>
        <taxon>Mollusca</taxon>
        <taxon>Gastropoda</taxon>
        <taxon>Heterobranchia</taxon>
        <taxon>Euthyneura</taxon>
        <taxon>Panpulmonata</taxon>
        <taxon>Sacoglossa</taxon>
        <taxon>Placobranchoidea</taxon>
        <taxon>Plakobranchidae</taxon>
        <taxon>Elysia</taxon>
    </lineage>
</organism>
<evidence type="ECO:0000256" key="1">
    <source>
        <dbReference type="ARBA" id="ARBA00007028"/>
    </source>
</evidence>
<evidence type="ECO:0000256" key="9">
    <source>
        <dbReference type="ARBA" id="ARBA00047409"/>
    </source>
</evidence>
<proteinExistence type="inferred from homology"/>
<evidence type="ECO:0000256" key="12">
    <source>
        <dbReference type="ARBA" id="ARBA00051183"/>
    </source>
</evidence>
<comment type="catalytic activity">
    <reaction evidence="14">
        <text>2 1-octadecanoyl-sn-glycero-3-phospho-(1'-sn-glycerol) = 1-octadecanoyl-sn-glycero-3-phospho-(3'-octadecanoyl-1'-sn-glycerol) + sn-glycero-3-phospho-(1'-sn-glycerol)</text>
        <dbReference type="Rhea" id="RHEA:77603"/>
        <dbReference type="ChEBI" id="CHEBI:64717"/>
        <dbReference type="ChEBI" id="CHEBI:72827"/>
        <dbReference type="ChEBI" id="CHEBI:232638"/>
    </reaction>
    <physiologicalReaction direction="left-to-right" evidence="14">
        <dbReference type="Rhea" id="RHEA:77604"/>
    </physiologicalReaction>
</comment>
<dbReference type="GO" id="GO:0005765">
    <property type="term" value="C:lysosomal membrane"/>
    <property type="evidence" value="ECO:0007669"/>
    <property type="project" value="TreeGrafter"/>
</dbReference>
<comment type="catalytic activity">
    <reaction evidence="12">
        <text>2 1-hexadecanoyl-sn-glycero-3-phospho-(1'-sn-glycerol) = 1-hexadecanoyl-sn-glycero-3-phospho-(3'-hexadecanoyl-1'-sn-glycerol) + sn-glycero-3-phospho-(1'-sn-glycerol)</text>
        <dbReference type="Rhea" id="RHEA:77607"/>
        <dbReference type="ChEBI" id="CHEBI:64717"/>
        <dbReference type="ChEBI" id="CHEBI:75158"/>
        <dbReference type="ChEBI" id="CHEBI:232639"/>
    </reaction>
    <physiologicalReaction direction="left-to-right" evidence="12">
        <dbReference type="Rhea" id="RHEA:77608"/>
    </physiologicalReaction>
</comment>
<comment type="catalytic activity">
    <reaction evidence="9">
        <text>S-hexadecanoyl-L-cysteinyl-[protein] + H2O = L-cysteinyl-[protein] + hexadecanoate + H(+)</text>
        <dbReference type="Rhea" id="RHEA:19233"/>
        <dbReference type="Rhea" id="RHEA-COMP:10131"/>
        <dbReference type="Rhea" id="RHEA-COMP:11032"/>
        <dbReference type="ChEBI" id="CHEBI:7896"/>
        <dbReference type="ChEBI" id="CHEBI:15377"/>
        <dbReference type="ChEBI" id="CHEBI:15378"/>
        <dbReference type="ChEBI" id="CHEBI:29950"/>
        <dbReference type="ChEBI" id="CHEBI:74151"/>
        <dbReference type="EC" id="3.1.2.22"/>
    </reaction>
    <physiologicalReaction direction="left-to-right" evidence="9">
        <dbReference type="Rhea" id="RHEA:19234"/>
    </physiologicalReaction>
</comment>
<comment type="function">
    <text evidence="8">Catalyzes the synthesis of bis(monoacylglycero)phosphate (BMP) via transacylation of 2 molecules of lysophosphatidylglycerol (LPG). BMP also known as lysobisphosphatidic acid plays a key role in the formation of intraluminal vesicles and in maintaining intracellular cholesterol homeostasis. Can use only LPG as the exclusive lysophospholipid acyl donor for base exchange and displays BMP synthase activity towards various LPGs (LPG 14:0, LPG 16:0, LPG 18:0, LPG 18:1) with a higher preference for longer chain lengths. Plays a role in influencing the retrograde trafficking of lysosomal sorting receptors SORT1 and IGF2R from the endosomes to the trans-Golgi network by controlling the recruitment of retromer complex to the endosomal membrane. Regulates the localization and activation of RAB7A which is required to recruit the retromer complex to the endosomal membrane.</text>
</comment>
<evidence type="ECO:0000256" key="8">
    <source>
        <dbReference type="ARBA" id="ARBA00045492"/>
    </source>
</evidence>
<dbReference type="PANTHER" id="PTHR15380:SF2">
    <property type="entry name" value="CEROID-LIPOFUSCINOSIS NEURONAL PROTEIN 5"/>
    <property type="match status" value="1"/>
</dbReference>
<evidence type="ECO:0000256" key="6">
    <source>
        <dbReference type="ARBA" id="ARBA00044556"/>
    </source>
</evidence>
<evidence type="ECO:0000256" key="13">
    <source>
        <dbReference type="ARBA" id="ARBA00051553"/>
    </source>
</evidence>
<sequence length="105" mass="12249">MSCSKEQKMLPTLEFLTVWDRQDIMHDAIGFHHVQSGLNITMEWYELFQLFNCTFPHLRSENGSYELQWCNQGAACLYMGIDEKHWRQNGTLIKVSQISGTSSFI</sequence>
<evidence type="ECO:0000256" key="7">
    <source>
        <dbReference type="ARBA" id="ARBA00044557"/>
    </source>
</evidence>
<evidence type="ECO:0000313" key="15">
    <source>
        <dbReference type="EMBL" id="GFR64999.1"/>
    </source>
</evidence>
<keyword evidence="16" id="KW-1185">Reference proteome</keyword>
<accession>A0AAV4EW64</accession>
<evidence type="ECO:0000256" key="14">
    <source>
        <dbReference type="ARBA" id="ARBA00051789"/>
    </source>
</evidence>
<gene>
    <name evidence="15" type="ORF">ElyMa_003645500</name>
</gene>
<dbReference type="Pfam" id="PF15014">
    <property type="entry name" value="CLN5"/>
    <property type="match status" value="1"/>
</dbReference>
<dbReference type="GO" id="GO:0016798">
    <property type="term" value="F:hydrolase activity, acting on glycosyl bonds"/>
    <property type="evidence" value="ECO:0007669"/>
    <property type="project" value="TreeGrafter"/>
</dbReference>
<dbReference type="GO" id="GO:0008474">
    <property type="term" value="F:palmitoyl-(protein) hydrolase activity"/>
    <property type="evidence" value="ECO:0007669"/>
    <property type="project" value="UniProtKB-EC"/>
</dbReference>
<dbReference type="InterPro" id="IPR026138">
    <property type="entry name" value="CLN5"/>
</dbReference>
<name>A0AAV4EW64_9GAST</name>
<dbReference type="AlphaFoldDB" id="A0AAV4EW64"/>
<protein>
    <recommendedName>
        <fullName evidence="4">Bis(monoacylglycero)phosphate synthase CLN5</fullName>
    </recommendedName>
    <alternativeName>
        <fullName evidence="5">Ceroid-lipofuscinosis neuronal protein 5</fullName>
    </alternativeName>
    <alternativeName>
        <fullName evidence="7">Palmitoyl protein thioesterase CLN5</fullName>
    </alternativeName>
    <alternativeName>
        <fullName evidence="6">S-depalmitoylase CLN5</fullName>
    </alternativeName>
</protein>
<dbReference type="EMBL" id="BMAT01007473">
    <property type="protein sequence ID" value="GFR64999.1"/>
    <property type="molecule type" value="Genomic_DNA"/>
</dbReference>
<evidence type="ECO:0000256" key="2">
    <source>
        <dbReference type="ARBA" id="ARBA00023180"/>
    </source>
</evidence>
<comment type="caution">
    <text evidence="15">The sequence shown here is derived from an EMBL/GenBank/DDBJ whole genome shotgun (WGS) entry which is preliminary data.</text>
</comment>
<comment type="catalytic activity">
    <reaction evidence="10">
        <text>2 1-tetradecanoyl-sn-glycero-3-phospho-(1'-sn-glycerol) = 1-tetradecanoyl-sn-glycero-3-phospho-(3'-tetradecanoyl-1'-sn-glycerol) + sn-glycero-3-phospho-(1'-sn-glycerol)</text>
        <dbReference type="Rhea" id="RHEA:77611"/>
        <dbReference type="ChEBI" id="CHEBI:64717"/>
        <dbReference type="ChEBI" id="CHEBI:72826"/>
        <dbReference type="ChEBI" id="CHEBI:232640"/>
    </reaction>
    <physiologicalReaction direction="left-to-right" evidence="10">
        <dbReference type="Rhea" id="RHEA:77612"/>
    </physiologicalReaction>
</comment>
<comment type="function">
    <text evidence="3">Exhibits palmitoyl protein thioesterase (S-depalmitoylation) activity in vitro and most likely plays a role in protein S-depalmitoylation.</text>
</comment>
<dbReference type="GO" id="GO:0007040">
    <property type="term" value="P:lysosome organization"/>
    <property type="evidence" value="ECO:0007669"/>
    <property type="project" value="TreeGrafter"/>
</dbReference>
<comment type="catalytic activity">
    <reaction evidence="13">
        <text>2 1-acyl-sn-glycero-3-phospho-(1'-sn-glycerol) = 1-acyl-sn-glycero-3-phospho-(3'-acyl-sn-1'-glycerol) + sn-glycero-3-phospho-(1'-sn-glycerol)</text>
        <dbReference type="Rhea" id="RHEA:77619"/>
        <dbReference type="ChEBI" id="CHEBI:64717"/>
        <dbReference type="ChEBI" id="CHEBI:64840"/>
        <dbReference type="ChEBI" id="CHEBI:232628"/>
    </reaction>
    <physiologicalReaction direction="left-to-right" evidence="13">
        <dbReference type="Rhea" id="RHEA:77620"/>
    </physiologicalReaction>
</comment>
<evidence type="ECO:0000313" key="16">
    <source>
        <dbReference type="Proteomes" id="UP000762676"/>
    </source>
</evidence>
<dbReference type="PANTHER" id="PTHR15380">
    <property type="entry name" value="CEROID-LIPOFUSCINOSIS, NEURONAL 5"/>
    <property type="match status" value="1"/>
</dbReference>
<reference evidence="15 16" key="1">
    <citation type="journal article" date="2021" name="Elife">
        <title>Chloroplast acquisition without the gene transfer in kleptoplastic sea slugs, Plakobranchus ocellatus.</title>
        <authorList>
            <person name="Maeda T."/>
            <person name="Takahashi S."/>
            <person name="Yoshida T."/>
            <person name="Shimamura S."/>
            <person name="Takaki Y."/>
            <person name="Nagai Y."/>
            <person name="Toyoda A."/>
            <person name="Suzuki Y."/>
            <person name="Arimoto A."/>
            <person name="Ishii H."/>
            <person name="Satoh N."/>
            <person name="Nishiyama T."/>
            <person name="Hasebe M."/>
            <person name="Maruyama T."/>
            <person name="Minagawa J."/>
            <person name="Obokata J."/>
            <person name="Shigenobu S."/>
        </authorList>
    </citation>
    <scope>NUCLEOTIDE SEQUENCE [LARGE SCALE GENOMIC DNA]</scope>
</reference>
<comment type="catalytic activity">
    <reaction evidence="11">
        <text>2 1-(9Z-octadecenoyl)-sn-glycero-3-phospho-(1'-sn-glycerol) = 1-(9Z-octadecenoyl)-sn-glycero-3-phospho-(3'-(9Z-octadecenoyl)-1'-sn-glycerol) + sn-glycero-3-phospho-(1'-sn-glycerol)</text>
        <dbReference type="Rhea" id="RHEA:77599"/>
        <dbReference type="ChEBI" id="CHEBI:64717"/>
        <dbReference type="ChEBI" id="CHEBI:72828"/>
        <dbReference type="ChEBI" id="CHEBI:232637"/>
    </reaction>
    <physiologicalReaction direction="left-to-right" evidence="11">
        <dbReference type="Rhea" id="RHEA:77600"/>
    </physiologicalReaction>
</comment>
<dbReference type="Proteomes" id="UP000762676">
    <property type="component" value="Unassembled WGS sequence"/>
</dbReference>
<evidence type="ECO:0000256" key="4">
    <source>
        <dbReference type="ARBA" id="ARBA00044532"/>
    </source>
</evidence>
<evidence type="ECO:0000256" key="3">
    <source>
        <dbReference type="ARBA" id="ARBA00044494"/>
    </source>
</evidence>
<evidence type="ECO:0000256" key="10">
    <source>
        <dbReference type="ARBA" id="ARBA00050455"/>
    </source>
</evidence>